<keyword evidence="1" id="KW-0812">Transmembrane</keyword>
<reference evidence="2 3" key="1">
    <citation type="submission" date="2020-06" db="EMBL/GenBank/DDBJ databases">
        <authorList>
            <person name="Li R."/>
            <person name="Bekaert M."/>
        </authorList>
    </citation>
    <scope>NUCLEOTIDE SEQUENCE [LARGE SCALE GENOMIC DNA]</scope>
    <source>
        <strain evidence="3">wild</strain>
    </source>
</reference>
<keyword evidence="1" id="KW-0472">Membrane</keyword>
<evidence type="ECO:0000256" key="1">
    <source>
        <dbReference type="SAM" id="Phobius"/>
    </source>
</evidence>
<gene>
    <name evidence="2" type="ORF">MCOR_21980</name>
</gene>
<dbReference type="PROSITE" id="PS51257">
    <property type="entry name" value="PROKAR_LIPOPROTEIN"/>
    <property type="match status" value="1"/>
</dbReference>
<protein>
    <recommendedName>
        <fullName evidence="4">G-protein coupled receptors family 1 profile domain-containing protein</fullName>
    </recommendedName>
</protein>
<keyword evidence="1" id="KW-1133">Transmembrane helix</keyword>
<dbReference type="EMBL" id="CACVKT020003885">
    <property type="protein sequence ID" value="CAC5386560.1"/>
    <property type="molecule type" value="Genomic_DNA"/>
</dbReference>
<feature type="transmembrane region" description="Helical" evidence="1">
    <location>
        <begin position="105"/>
        <end position="128"/>
    </location>
</feature>
<feature type="transmembrane region" description="Helical" evidence="1">
    <location>
        <begin position="52"/>
        <end position="75"/>
    </location>
</feature>
<evidence type="ECO:0008006" key="4">
    <source>
        <dbReference type="Google" id="ProtNLM"/>
    </source>
</evidence>
<evidence type="ECO:0000313" key="3">
    <source>
        <dbReference type="Proteomes" id="UP000507470"/>
    </source>
</evidence>
<feature type="transmembrane region" description="Helical" evidence="1">
    <location>
        <begin position="12"/>
        <end position="32"/>
    </location>
</feature>
<dbReference type="OrthoDB" id="10450151at2759"/>
<keyword evidence="3" id="KW-1185">Reference proteome</keyword>
<sequence>MKRSYLRVVSSSKGAVVGFVVIQVGMACYLVYDVTEELKPCTAASSLTLSTVFVVNTPIVFLCTMIVGIYVVVMWRIVRQHSAMQTAGKGSAGLVAAMKRRTRTLGIIIVLSLVGNMPNLFCLSFHYLRDQQHLFCKVYSVQLSSSFKPIARSDNLCVLHKGIQRLT</sequence>
<dbReference type="Proteomes" id="UP000507470">
    <property type="component" value="Unassembled WGS sequence"/>
</dbReference>
<dbReference type="Gene3D" id="1.20.1070.10">
    <property type="entry name" value="Rhodopsin 7-helix transmembrane proteins"/>
    <property type="match status" value="1"/>
</dbReference>
<dbReference type="AlphaFoldDB" id="A0A6J8BU77"/>
<proteinExistence type="predicted"/>
<evidence type="ECO:0000313" key="2">
    <source>
        <dbReference type="EMBL" id="CAC5386560.1"/>
    </source>
</evidence>
<accession>A0A6J8BU77</accession>
<organism evidence="2 3">
    <name type="scientific">Mytilus coruscus</name>
    <name type="common">Sea mussel</name>
    <dbReference type="NCBI Taxonomy" id="42192"/>
    <lineage>
        <taxon>Eukaryota</taxon>
        <taxon>Metazoa</taxon>
        <taxon>Spiralia</taxon>
        <taxon>Lophotrochozoa</taxon>
        <taxon>Mollusca</taxon>
        <taxon>Bivalvia</taxon>
        <taxon>Autobranchia</taxon>
        <taxon>Pteriomorphia</taxon>
        <taxon>Mytilida</taxon>
        <taxon>Mytiloidea</taxon>
        <taxon>Mytilidae</taxon>
        <taxon>Mytilinae</taxon>
        <taxon>Mytilus</taxon>
    </lineage>
</organism>
<name>A0A6J8BU77_MYTCO</name>